<dbReference type="PANTHER" id="PTHR16214:SF3">
    <property type="entry name" value="TRANSMEMBRANE PROTEIN 260"/>
    <property type="match status" value="1"/>
</dbReference>
<comment type="caution">
    <text evidence="2">The sequence shown here is derived from an EMBL/GenBank/DDBJ whole genome shotgun (WGS) entry which is preliminary data.</text>
</comment>
<feature type="transmembrane region" description="Helical" evidence="1">
    <location>
        <begin position="128"/>
        <end position="148"/>
    </location>
</feature>
<protein>
    <submittedName>
        <fullName evidence="2">Uncharacterized protein</fullName>
    </submittedName>
</protein>
<keyword evidence="1" id="KW-0812">Transmembrane</keyword>
<feature type="transmembrane region" description="Helical" evidence="1">
    <location>
        <begin position="391"/>
        <end position="409"/>
    </location>
</feature>
<organism evidence="2 3">
    <name type="scientific">Candidatus Daviesbacteria bacterium RIFCSPHIGHO2_02_FULL_43_12</name>
    <dbReference type="NCBI Taxonomy" id="1797776"/>
    <lineage>
        <taxon>Bacteria</taxon>
        <taxon>Candidatus Daviesiibacteriota</taxon>
    </lineage>
</organism>
<feature type="transmembrane region" description="Helical" evidence="1">
    <location>
        <begin position="228"/>
        <end position="246"/>
    </location>
</feature>
<dbReference type="Gene3D" id="1.25.40.10">
    <property type="entry name" value="Tetratricopeptide repeat domain"/>
    <property type="match status" value="1"/>
</dbReference>
<feature type="transmembrane region" description="Helical" evidence="1">
    <location>
        <begin position="358"/>
        <end position="379"/>
    </location>
</feature>
<dbReference type="Pfam" id="PF11028">
    <property type="entry name" value="TMEM260-like"/>
    <property type="match status" value="1"/>
</dbReference>
<dbReference type="PANTHER" id="PTHR16214">
    <property type="entry name" value="TRANSMEMBRANE PROTEIN 260"/>
    <property type="match status" value="1"/>
</dbReference>
<evidence type="ECO:0000313" key="3">
    <source>
        <dbReference type="Proteomes" id="UP000177328"/>
    </source>
</evidence>
<dbReference type="SUPFAM" id="SSF48452">
    <property type="entry name" value="TPR-like"/>
    <property type="match status" value="1"/>
</dbReference>
<feature type="transmembrane region" description="Helical" evidence="1">
    <location>
        <begin position="160"/>
        <end position="177"/>
    </location>
</feature>
<feature type="transmembrane region" description="Helical" evidence="1">
    <location>
        <begin position="205"/>
        <end position="223"/>
    </location>
</feature>
<gene>
    <name evidence="2" type="ORF">A3D25_05590</name>
</gene>
<dbReference type="InterPro" id="IPR011990">
    <property type="entry name" value="TPR-like_helical_dom_sf"/>
</dbReference>
<keyword evidence="1" id="KW-0472">Membrane</keyword>
<feature type="transmembrane region" description="Helical" evidence="1">
    <location>
        <begin position="303"/>
        <end position="326"/>
    </location>
</feature>
<dbReference type="InterPro" id="IPR052724">
    <property type="entry name" value="GT117_domain-containing"/>
</dbReference>
<feature type="transmembrane region" description="Helical" evidence="1">
    <location>
        <begin position="184"/>
        <end position="199"/>
    </location>
</feature>
<dbReference type="AlphaFoldDB" id="A0A1F5KIK6"/>
<evidence type="ECO:0000256" key="1">
    <source>
        <dbReference type="SAM" id="Phobius"/>
    </source>
</evidence>
<dbReference type="EMBL" id="MFDD01000006">
    <property type="protein sequence ID" value="OGE40718.1"/>
    <property type="molecule type" value="Genomic_DNA"/>
</dbReference>
<reference evidence="2 3" key="1">
    <citation type="journal article" date="2016" name="Nat. Commun.">
        <title>Thousands of microbial genomes shed light on interconnected biogeochemical processes in an aquifer system.</title>
        <authorList>
            <person name="Anantharaman K."/>
            <person name="Brown C.T."/>
            <person name="Hug L.A."/>
            <person name="Sharon I."/>
            <person name="Castelle C.J."/>
            <person name="Probst A.J."/>
            <person name="Thomas B.C."/>
            <person name="Singh A."/>
            <person name="Wilkins M.J."/>
            <person name="Karaoz U."/>
            <person name="Brodie E.L."/>
            <person name="Williams K.H."/>
            <person name="Hubbard S.S."/>
            <person name="Banfield J.F."/>
        </authorList>
    </citation>
    <scope>NUCLEOTIDE SEQUENCE [LARGE SCALE GENOMIC DNA]</scope>
</reference>
<accession>A0A1F5KIK6</accession>
<dbReference type="InterPro" id="IPR021280">
    <property type="entry name" value="TMEM260-like"/>
</dbReference>
<dbReference type="Proteomes" id="UP000177328">
    <property type="component" value="Unassembled WGS sequence"/>
</dbReference>
<feature type="transmembrane region" description="Helical" evidence="1">
    <location>
        <begin position="7"/>
        <end position="25"/>
    </location>
</feature>
<feature type="transmembrane region" description="Helical" evidence="1">
    <location>
        <begin position="333"/>
        <end position="352"/>
    </location>
</feature>
<name>A0A1F5KIK6_9BACT</name>
<evidence type="ECO:0000313" key="2">
    <source>
        <dbReference type="EMBL" id="OGE40718.1"/>
    </source>
</evidence>
<keyword evidence="1" id="KW-1133">Transmembrane helix</keyword>
<proteinExistence type="predicted"/>
<sequence length="878" mass="99415">MKRLRFLLPHLPLFTLWVVTLTVYFKTLSTSILYIDAGTMVAGAASLGIPNPPGFPLYMLIGHLFTWLPFGNDLFRIQLFSIVSSLGTLTLVYFLIRKLFISDFQFIDSAKTDSKAFSLFKKLKTSTLSPGVINLIAAAASLTLAFSYEFWSQTLNSESYIFTNFLMMVIITLVITAKAAKRGLFNRILLVAVVLGIATGANPTIIQVVPALVLSTVFFWKFIGLKKLVLAAFLTVILTFAIYSYLPIRASAHPFLNWGDPQTVARFVGHLRGEGLDIHDPRTNSINGFTGSSAVFSESFGRYIYLMFVQFTPLLLPVLVLGAIYIYQKNKKLFLSLAIIPLTNLAFGIIYLSGNQEAWFIASYIIFTIFIGAGMGLALKVLLGITPKLKSTFLIGALVVALIPLIYWFPKLDRSGTFVSLDYADNLYQNLPENSVLIGTGDFFNSLSLYEHESVKRRSDVFPIVSNMWYILPWYRDNLRVQNPDLMPIELETMIKKDRFEEYREVMNWYIEKLINKGYPVYVTPMVFRESVLAGTDSGKLVLDKERLKAVESGLAYRILGAKDILQPDEKNFQYKFRDPDFLDKKPFYIERNYNGAYNTILTEYATSFVDLSDYFWSISDQKDPFAKDVDTGKQQQVKQKSLDYLQKAYEFAPFSPEILNRIAVFTALRGDLAGSLKYFDEAVSYLPKELSIRLNLANTLYSLGKLDEAKQQFQFIFDNATTEDYKIEGRNGLGRIIQSQLKQAVTDWKSYTVTNQGFKFKYPQDWTIKREGSFISLSSTDQSFKISFFAGFLPVGLSKDEWVKSSSLKFGGVIQNKGLAQIPGFDAEVTVWKEADLASAMEFILTKDQRIIHLKVKPSTSPLMSEFDKVVSSLEFL</sequence>
<feature type="transmembrane region" description="Helical" evidence="1">
    <location>
        <begin position="77"/>
        <end position="96"/>
    </location>
</feature>